<dbReference type="AlphaFoldDB" id="A0A1H1VPL6"/>
<reference evidence="3" key="1">
    <citation type="submission" date="2016-10" db="EMBL/GenBank/DDBJ databases">
        <authorList>
            <person name="Varghese N."/>
            <person name="Submissions S."/>
        </authorList>
    </citation>
    <scope>NUCLEOTIDE SEQUENCE [LARGE SCALE GENOMIC DNA]</scope>
    <source>
        <strain evidence="3">DSM 22127</strain>
    </source>
</reference>
<evidence type="ECO:0000313" key="3">
    <source>
        <dbReference type="Proteomes" id="UP000198859"/>
    </source>
</evidence>
<feature type="domain" description="HTH marR-type" evidence="1">
    <location>
        <begin position="14"/>
        <end position="150"/>
    </location>
</feature>
<evidence type="ECO:0000313" key="2">
    <source>
        <dbReference type="EMBL" id="SDS86817.1"/>
    </source>
</evidence>
<dbReference type="Gene3D" id="1.10.10.10">
    <property type="entry name" value="Winged helix-like DNA-binding domain superfamily/Winged helix DNA-binding domain"/>
    <property type="match status" value="1"/>
</dbReference>
<dbReference type="SUPFAM" id="SSF46785">
    <property type="entry name" value="Winged helix' DNA-binding domain"/>
    <property type="match status" value="1"/>
</dbReference>
<dbReference type="PANTHER" id="PTHR33164:SF99">
    <property type="entry name" value="MARR FAMILY REGULATORY PROTEIN"/>
    <property type="match status" value="1"/>
</dbReference>
<dbReference type="GO" id="GO:0003677">
    <property type="term" value="F:DNA binding"/>
    <property type="evidence" value="ECO:0007669"/>
    <property type="project" value="UniProtKB-KW"/>
</dbReference>
<evidence type="ECO:0000259" key="1">
    <source>
        <dbReference type="PROSITE" id="PS50995"/>
    </source>
</evidence>
<dbReference type="InterPro" id="IPR036390">
    <property type="entry name" value="WH_DNA-bd_sf"/>
</dbReference>
<protein>
    <submittedName>
        <fullName evidence="2">DNA-binding transcriptional regulator, MarR family</fullName>
    </submittedName>
</protein>
<keyword evidence="3" id="KW-1185">Reference proteome</keyword>
<dbReference type="SMART" id="SM00347">
    <property type="entry name" value="HTH_MARR"/>
    <property type="match status" value="1"/>
</dbReference>
<dbReference type="RefSeq" id="WP_231916888.1">
    <property type="nucleotide sequence ID" value="NZ_LT629757.1"/>
</dbReference>
<dbReference type="STRING" id="642780.SAMN04488570_2902"/>
<dbReference type="GO" id="GO:0003700">
    <property type="term" value="F:DNA-binding transcription factor activity"/>
    <property type="evidence" value="ECO:0007669"/>
    <property type="project" value="InterPro"/>
</dbReference>
<name>A0A1H1VPL6_9ACTN</name>
<keyword evidence="2" id="KW-0238">DNA-binding</keyword>
<dbReference type="PRINTS" id="PR00598">
    <property type="entry name" value="HTHMARR"/>
</dbReference>
<dbReference type="PANTHER" id="PTHR33164">
    <property type="entry name" value="TRANSCRIPTIONAL REGULATOR, MARR FAMILY"/>
    <property type="match status" value="1"/>
</dbReference>
<sequence>MTTTDETPWLGEDQQRVWRQWLAVTAALPAALNRQLQADSGLSLPDFDVLVQLSDHPQGRVRVSALADALQWERSRLSHHVKRMQARGLVEREECDDDGRGWFVVLTPRGRAVIAAAAPDHAREVRELVFDDLTPDELATLAGVTTKVMRRLTGRLG</sequence>
<dbReference type="InterPro" id="IPR036388">
    <property type="entry name" value="WH-like_DNA-bd_sf"/>
</dbReference>
<dbReference type="Proteomes" id="UP000198859">
    <property type="component" value="Chromosome I"/>
</dbReference>
<dbReference type="InterPro" id="IPR039422">
    <property type="entry name" value="MarR/SlyA-like"/>
</dbReference>
<proteinExistence type="predicted"/>
<dbReference type="InterPro" id="IPR000835">
    <property type="entry name" value="HTH_MarR-typ"/>
</dbReference>
<dbReference type="PROSITE" id="PS50995">
    <property type="entry name" value="HTH_MARR_2"/>
    <property type="match status" value="1"/>
</dbReference>
<accession>A0A1H1VPL6</accession>
<gene>
    <name evidence="2" type="ORF">SAMN04488570_2902</name>
</gene>
<dbReference type="EMBL" id="LT629757">
    <property type="protein sequence ID" value="SDS86817.1"/>
    <property type="molecule type" value="Genomic_DNA"/>
</dbReference>
<dbReference type="GO" id="GO:0006950">
    <property type="term" value="P:response to stress"/>
    <property type="evidence" value="ECO:0007669"/>
    <property type="project" value="TreeGrafter"/>
</dbReference>
<organism evidence="2 3">
    <name type="scientific">Nocardioides scoriae</name>
    <dbReference type="NCBI Taxonomy" id="642780"/>
    <lineage>
        <taxon>Bacteria</taxon>
        <taxon>Bacillati</taxon>
        <taxon>Actinomycetota</taxon>
        <taxon>Actinomycetes</taxon>
        <taxon>Propionibacteriales</taxon>
        <taxon>Nocardioidaceae</taxon>
        <taxon>Nocardioides</taxon>
    </lineage>
</organism>
<dbReference type="Pfam" id="PF12802">
    <property type="entry name" value="MarR_2"/>
    <property type="match status" value="1"/>
</dbReference>